<accession>A0A438I292</accession>
<proteinExistence type="predicted"/>
<comment type="caution">
    <text evidence="2">The sequence shown here is derived from an EMBL/GenBank/DDBJ whole genome shotgun (WGS) entry which is preliminary data.</text>
</comment>
<evidence type="ECO:0000256" key="1">
    <source>
        <dbReference type="SAM" id="MobiDB-lite"/>
    </source>
</evidence>
<sequence>MEFSGEMNIYRESELSGDFEGEIRKEKSARKESGGLWRIRNQSPPAGNSPRTGTSLIEMDSWSGGFLGILGLEEKRPSLTPHPRV</sequence>
<feature type="compositionally biased region" description="Polar residues" evidence="1">
    <location>
        <begin position="40"/>
        <end position="55"/>
    </location>
</feature>
<gene>
    <name evidence="2" type="ORF">CK203_028490</name>
</gene>
<reference evidence="2 3" key="1">
    <citation type="journal article" date="2018" name="PLoS Genet.">
        <title>Population sequencing reveals clonal diversity and ancestral inbreeding in the grapevine cultivar Chardonnay.</title>
        <authorList>
            <person name="Roach M.J."/>
            <person name="Johnson D.L."/>
            <person name="Bohlmann J."/>
            <person name="van Vuuren H.J."/>
            <person name="Jones S.J."/>
            <person name="Pretorius I.S."/>
            <person name="Schmidt S.A."/>
            <person name="Borneman A.R."/>
        </authorList>
    </citation>
    <scope>NUCLEOTIDE SEQUENCE [LARGE SCALE GENOMIC DNA]</scope>
    <source>
        <strain evidence="3">cv. Chardonnay</strain>
        <tissue evidence="2">Leaf</tissue>
    </source>
</reference>
<dbReference type="EMBL" id="QGNW01000151">
    <property type="protein sequence ID" value="RVW90834.1"/>
    <property type="molecule type" value="Genomic_DNA"/>
</dbReference>
<dbReference type="Proteomes" id="UP000288805">
    <property type="component" value="Unassembled WGS sequence"/>
</dbReference>
<organism evidence="2 3">
    <name type="scientific">Vitis vinifera</name>
    <name type="common">Grape</name>
    <dbReference type="NCBI Taxonomy" id="29760"/>
    <lineage>
        <taxon>Eukaryota</taxon>
        <taxon>Viridiplantae</taxon>
        <taxon>Streptophyta</taxon>
        <taxon>Embryophyta</taxon>
        <taxon>Tracheophyta</taxon>
        <taxon>Spermatophyta</taxon>
        <taxon>Magnoliopsida</taxon>
        <taxon>eudicotyledons</taxon>
        <taxon>Gunneridae</taxon>
        <taxon>Pentapetalae</taxon>
        <taxon>rosids</taxon>
        <taxon>Vitales</taxon>
        <taxon>Vitaceae</taxon>
        <taxon>Viteae</taxon>
        <taxon>Vitis</taxon>
    </lineage>
</organism>
<evidence type="ECO:0000313" key="2">
    <source>
        <dbReference type="EMBL" id="RVW90834.1"/>
    </source>
</evidence>
<dbReference type="AlphaFoldDB" id="A0A438I292"/>
<feature type="region of interest" description="Disordered" evidence="1">
    <location>
        <begin position="26"/>
        <end position="55"/>
    </location>
</feature>
<evidence type="ECO:0000313" key="3">
    <source>
        <dbReference type="Proteomes" id="UP000288805"/>
    </source>
</evidence>
<name>A0A438I292_VITVI</name>
<protein>
    <submittedName>
        <fullName evidence="2">Uncharacterized protein</fullName>
    </submittedName>
</protein>